<feature type="compositionally biased region" description="Acidic residues" evidence="1">
    <location>
        <begin position="96"/>
        <end position="106"/>
    </location>
</feature>
<proteinExistence type="predicted"/>
<dbReference type="EMBL" id="LAZR01000239">
    <property type="protein sequence ID" value="KKN79999.1"/>
    <property type="molecule type" value="Genomic_DNA"/>
</dbReference>
<dbReference type="AlphaFoldDB" id="A0A0F9TL37"/>
<reference evidence="2" key="1">
    <citation type="journal article" date="2015" name="Nature">
        <title>Complex archaea that bridge the gap between prokaryotes and eukaryotes.</title>
        <authorList>
            <person name="Spang A."/>
            <person name="Saw J.H."/>
            <person name="Jorgensen S.L."/>
            <person name="Zaremba-Niedzwiedzka K."/>
            <person name="Martijn J."/>
            <person name="Lind A.E."/>
            <person name="van Eijk R."/>
            <person name="Schleper C."/>
            <person name="Guy L."/>
            <person name="Ettema T.J."/>
        </authorList>
    </citation>
    <scope>NUCLEOTIDE SEQUENCE</scope>
</reference>
<feature type="region of interest" description="Disordered" evidence="1">
    <location>
        <begin position="87"/>
        <end position="116"/>
    </location>
</feature>
<organism evidence="2">
    <name type="scientific">marine sediment metagenome</name>
    <dbReference type="NCBI Taxonomy" id="412755"/>
    <lineage>
        <taxon>unclassified sequences</taxon>
        <taxon>metagenomes</taxon>
        <taxon>ecological metagenomes</taxon>
    </lineage>
</organism>
<dbReference type="InterPro" id="IPR045677">
    <property type="entry name" value="DUF6197"/>
</dbReference>
<evidence type="ECO:0000313" key="2">
    <source>
        <dbReference type="EMBL" id="KKN79999.1"/>
    </source>
</evidence>
<accession>A0A0F9TL37</accession>
<evidence type="ECO:0000256" key="1">
    <source>
        <dbReference type="SAM" id="MobiDB-lite"/>
    </source>
</evidence>
<sequence length="145" mass="15660">MTPGTVDILLRAADRVLTAWCQNADGYDSFGKDVGYSWRPSVEWSGRGAISEEASGTGLYEPAIQAVELLLKKWAPRIVCPACRGVGNVPVGRESDPDDYDADDESYVTKEEDYNDAPGRTAAEVAHLLRGAALEGLWPGEEGKT</sequence>
<comment type="caution">
    <text evidence="2">The sequence shown here is derived from an EMBL/GenBank/DDBJ whole genome shotgun (WGS) entry which is preliminary data.</text>
</comment>
<dbReference type="Pfam" id="PF19698">
    <property type="entry name" value="DUF6197"/>
    <property type="match status" value="1"/>
</dbReference>
<gene>
    <name evidence="2" type="ORF">LCGC14_0335070</name>
</gene>
<name>A0A0F9TL37_9ZZZZ</name>
<protein>
    <submittedName>
        <fullName evidence="2">Uncharacterized protein</fullName>
    </submittedName>
</protein>